<accession>A0ABU4GCP4</accession>
<name>A0ABU4GCP4_9BACL</name>
<feature type="domain" description="Rhodanese" evidence="1">
    <location>
        <begin position="15"/>
        <end position="98"/>
    </location>
</feature>
<dbReference type="Gene3D" id="3.40.250.10">
    <property type="entry name" value="Rhodanese-like domain"/>
    <property type="match status" value="1"/>
</dbReference>
<sequence>MKEITTSELQQQLESGATLNMIDVREADEVAEGMIEGAIHIPLGEIPDRMNELDASQPYIMICRSGGRSGRATEFLTGHGFDVTNMVGGMLEWSGEVK</sequence>
<dbReference type="InterPro" id="IPR050229">
    <property type="entry name" value="GlpE_sulfurtransferase"/>
</dbReference>
<dbReference type="InterPro" id="IPR036873">
    <property type="entry name" value="Rhodanese-like_dom_sf"/>
</dbReference>
<dbReference type="PANTHER" id="PTHR43031:SF17">
    <property type="entry name" value="SULFURTRANSFERASE YTWF-RELATED"/>
    <property type="match status" value="1"/>
</dbReference>
<dbReference type="InterPro" id="IPR001763">
    <property type="entry name" value="Rhodanese-like_dom"/>
</dbReference>
<dbReference type="RefSeq" id="WP_317943639.1">
    <property type="nucleotide sequence ID" value="NZ_JAUBDI010000007.1"/>
</dbReference>
<dbReference type="SUPFAM" id="SSF52821">
    <property type="entry name" value="Rhodanese/Cell cycle control phosphatase"/>
    <property type="match status" value="1"/>
</dbReference>
<dbReference type="SMART" id="SM00450">
    <property type="entry name" value="RHOD"/>
    <property type="match status" value="1"/>
</dbReference>
<reference evidence="2 3" key="1">
    <citation type="submission" date="2023-06" db="EMBL/GenBank/DDBJ databases">
        <title>Sporosarcina sp. nov., isolated from Korean traditional fermented seafood 'Jeotgal'.</title>
        <authorList>
            <person name="Yang A.I."/>
            <person name="Shin N.-R."/>
        </authorList>
    </citation>
    <scope>NUCLEOTIDE SEQUENCE [LARGE SCALE GENOMIC DNA]</scope>
    <source>
        <strain evidence="2 3">KCTC13119</strain>
    </source>
</reference>
<evidence type="ECO:0000313" key="2">
    <source>
        <dbReference type="EMBL" id="MDW0113347.1"/>
    </source>
</evidence>
<evidence type="ECO:0000313" key="3">
    <source>
        <dbReference type="Proteomes" id="UP001282284"/>
    </source>
</evidence>
<dbReference type="EMBL" id="JAUBDI010000007">
    <property type="protein sequence ID" value="MDW0113347.1"/>
    <property type="molecule type" value="Genomic_DNA"/>
</dbReference>
<proteinExistence type="predicted"/>
<organism evidence="2 3">
    <name type="scientific">Sporosarcina saromensis</name>
    <dbReference type="NCBI Taxonomy" id="359365"/>
    <lineage>
        <taxon>Bacteria</taxon>
        <taxon>Bacillati</taxon>
        <taxon>Bacillota</taxon>
        <taxon>Bacilli</taxon>
        <taxon>Bacillales</taxon>
        <taxon>Caryophanaceae</taxon>
        <taxon>Sporosarcina</taxon>
    </lineage>
</organism>
<protein>
    <submittedName>
        <fullName evidence="2">Rhodanese-like domain-containing protein</fullName>
    </submittedName>
</protein>
<gene>
    <name evidence="2" type="ORF">QT711_09130</name>
</gene>
<dbReference type="CDD" id="cd00158">
    <property type="entry name" value="RHOD"/>
    <property type="match status" value="1"/>
</dbReference>
<keyword evidence="3" id="KW-1185">Reference proteome</keyword>
<evidence type="ECO:0000259" key="1">
    <source>
        <dbReference type="PROSITE" id="PS50206"/>
    </source>
</evidence>
<dbReference type="PANTHER" id="PTHR43031">
    <property type="entry name" value="FAD-DEPENDENT OXIDOREDUCTASE"/>
    <property type="match status" value="1"/>
</dbReference>
<dbReference type="Pfam" id="PF00581">
    <property type="entry name" value="Rhodanese"/>
    <property type="match status" value="1"/>
</dbReference>
<dbReference type="Proteomes" id="UP001282284">
    <property type="component" value="Unassembled WGS sequence"/>
</dbReference>
<comment type="caution">
    <text evidence="2">The sequence shown here is derived from an EMBL/GenBank/DDBJ whole genome shotgun (WGS) entry which is preliminary data.</text>
</comment>
<dbReference type="PROSITE" id="PS50206">
    <property type="entry name" value="RHODANESE_3"/>
    <property type="match status" value="1"/>
</dbReference>